<dbReference type="OrthoDB" id="289038at2759"/>
<name>O17301_CAEEL</name>
<feature type="domain" description="MATH" evidence="1">
    <location>
        <begin position="7"/>
        <end position="124"/>
    </location>
</feature>
<dbReference type="Bgee" id="WBGene00022689">
    <property type="expression patterns" value="Expressed in adult organism"/>
</dbReference>
<dbReference type="PANTHER" id="PTHR46308:SF1">
    <property type="entry name" value="MATH DOMAIN-CONTAINING PROTEIN"/>
    <property type="match status" value="1"/>
</dbReference>
<dbReference type="UCSC" id="ZK250.6">
    <property type="organism name" value="c. elegans"/>
</dbReference>
<dbReference type="EMBL" id="BX284602">
    <property type="protein sequence ID" value="CCD71602.2"/>
    <property type="molecule type" value="Genomic_DNA"/>
</dbReference>
<protein>
    <submittedName>
        <fullName evidence="2">MATH domain-containing protein</fullName>
    </submittedName>
</protein>
<dbReference type="Pfam" id="PF00917">
    <property type="entry name" value="MATH"/>
    <property type="match status" value="2"/>
</dbReference>
<dbReference type="CDD" id="cd00121">
    <property type="entry name" value="MATH"/>
    <property type="match status" value="2"/>
</dbReference>
<evidence type="ECO:0000313" key="2">
    <source>
        <dbReference type="EMBL" id="CCD71602.2"/>
    </source>
</evidence>
<dbReference type="Gene3D" id="2.60.210.10">
    <property type="entry name" value="Apoptosis, Tumor Necrosis Factor Receptor Associated Protein 2, Chain A"/>
    <property type="match status" value="2"/>
</dbReference>
<feature type="domain" description="MATH" evidence="1">
    <location>
        <begin position="142"/>
        <end position="259"/>
    </location>
</feature>
<organism evidence="2 3">
    <name type="scientific">Caenorhabditis elegans</name>
    <dbReference type="NCBI Taxonomy" id="6239"/>
    <lineage>
        <taxon>Eukaryota</taxon>
        <taxon>Metazoa</taxon>
        <taxon>Ecdysozoa</taxon>
        <taxon>Nematoda</taxon>
        <taxon>Chromadorea</taxon>
        <taxon>Rhabditida</taxon>
        <taxon>Rhabditina</taxon>
        <taxon>Rhabditomorpha</taxon>
        <taxon>Rhabditoidea</taxon>
        <taxon>Rhabditidae</taxon>
        <taxon>Peloderinae</taxon>
        <taxon>Caenorhabditis</taxon>
    </lineage>
</organism>
<dbReference type="GeneID" id="191261"/>
<dbReference type="KEGG" id="cel:CELE_ZK250.6"/>
<dbReference type="PIR" id="T32417">
    <property type="entry name" value="T32417"/>
</dbReference>
<dbReference type="RefSeq" id="NP_494136.2">
    <property type="nucleotide sequence ID" value="NM_061735.5"/>
</dbReference>
<dbReference type="PaxDb" id="6239-ZK250.6"/>
<keyword evidence="3" id="KW-1185">Reference proteome</keyword>
<dbReference type="AGR" id="WB:WBGene00022689"/>
<dbReference type="PANTHER" id="PTHR46308">
    <property type="entry name" value="MATH (MEPRIN-ASSOCIATED TRAF HOMOLOGY) DOMAIN CONTAINING"/>
    <property type="match status" value="1"/>
</dbReference>
<accession>O17301</accession>
<dbReference type="InParanoid" id="O17301"/>
<dbReference type="HOGENOM" id="CLU_086152_0_0_1"/>
<evidence type="ECO:0000313" key="4">
    <source>
        <dbReference type="WormBase" id="ZK250.6"/>
    </source>
</evidence>
<gene>
    <name evidence="2 4" type="primary">math-48</name>
    <name evidence="2" type="ORF">CELE_ZK250.6</name>
    <name evidence="4" type="ORF">ZK250.6</name>
</gene>
<proteinExistence type="predicted"/>
<evidence type="ECO:0000313" key="3">
    <source>
        <dbReference type="Proteomes" id="UP000001940"/>
    </source>
</evidence>
<sequence length="281" mass="33242">MSTSFKEFAISQTIRNISKFLNGEQYFTDVEERFNIPWRMRICKLNGDLVFYLQCDKEECETRKFSVETEFTLKLVSPYGRSLTRNKVHTFKELKMGGWHKFISWEELENDYMVDDSVIIEAYVKIIKISNVPCIAPKNLKTFMLNQTVRNVSNIREGNKYLTNTEVRFGIPWCLVIKRKDGFFKLFLRCYKKTSRINNWSIGVKYTLKLMSVDGQRLLYNTKHTYTNNTDCGWDKIIRWKDMEERFLVNDSIIIEVCANIVEMTGCEDVDDLSEELSFIM</sequence>
<dbReference type="InterPro" id="IPR008974">
    <property type="entry name" value="TRAF-like"/>
</dbReference>
<dbReference type="SMART" id="SM00061">
    <property type="entry name" value="MATH"/>
    <property type="match status" value="2"/>
</dbReference>
<reference evidence="2 3" key="1">
    <citation type="journal article" date="1998" name="Science">
        <title>Genome sequence of the nematode C. elegans: a platform for investigating biology.</title>
        <authorList>
            <consortium name="The C. elegans sequencing consortium"/>
            <person name="Sulson J.E."/>
            <person name="Waterston R."/>
        </authorList>
    </citation>
    <scope>NUCLEOTIDE SEQUENCE [LARGE SCALE GENOMIC DNA]</scope>
    <source>
        <strain evidence="2 3">Bristol N2</strain>
    </source>
</reference>
<dbReference type="PROSITE" id="PS50144">
    <property type="entry name" value="MATH"/>
    <property type="match status" value="2"/>
</dbReference>
<dbReference type="CTD" id="191261"/>
<dbReference type="WormBase" id="ZK250.6">
    <property type="protein sequence ID" value="CE48600"/>
    <property type="gene ID" value="WBGene00022689"/>
    <property type="gene designation" value="math-48"/>
</dbReference>
<dbReference type="SMR" id="O17301"/>
<dbReference type="AlphaFoldDB" id="O17301"/>
<dbReference type="Proteomes" id="UP000001940">
    <property type="component" value="Chromosome II"/>
</dbReference>
<dbReference type="SUPFAM" id="SSF49599">
    <property type="entry name" value="TRAF domain-like"/>
    <property type="match status" value="2"/>
</dbReference>
<dbReference type="InterPro" id="IPR002083">
    <property type="entry name" value="MATH/TRAF_dom"/>
</dbReference>
<evidence type="ECO:0000259" key="1">
    <source>
        <dbReference type="PROSITE" id="PS50144"/>
    </source>
</evidence>
<dbReference type="FunCoup" id="O17301">
    <property type="interactions" value="2"/>
</dbReference>